<dbReference type="Pfam" id="PF04616">
    <property type="entry name" value="Glyco_hydro_43"/>
    <property type="match status" value="1"/>
</dbReference>
<dbReference type="Proteomes" id="UP000809789">
    <property type="component" value="Unassembled WGS sequence"/>
</dbReference>
<organism evidence="9 10">
    <name type="scientific">Elsinoe batatas</name>
    <dbReference type="NCBI Taxonomy" id="2601811"/>
    <lineage>
        <taxon>Eukaryota</taxon>
        <taxon>Fungi</taxon>
        <taxon>Dikarya</taxon>
        <taxon>Ascomycota</taxon>
        <taxon>Pezizomycotina</taxon>
        <taxon>Dothideomycetes</taxon>
        <taxon>Dothideomycetidae</taxon>
        <taxon>Myriangiales</taxon>
        <taxon>Elsinoaceae</taxon>
        <taxon>Elsinoe</taxon>
    </lineage>
</organism>
<dbReference type="InterPro" id="IPR006710">
    <property type="entry name" value="Glyco_hydro_43"/>
</dbReference>
<feature type="chain" id="PRO_5035461743" description="Beta-xylosidase C-terminal Concanavalin A-like domain-containing protein" evidence="7">
    <location>
        <begin position="20"/>
        <end position="564"/>
    </location>
</feature>
<evidence type="ECO:0000256" key="1">
    <source>
        <dbReference type="ARBA" id="ARBA00009865"/>
    </source>
</evidence>
<protein>
    <recommendedName>
        <fullName evidence="8">Beta-xylosidase C-terminal Concanavalin A-like domain-containing protein</fullName>
    </recommendedName>
</protein>
<dbReference type="OrthoDB" id="408373at2759"/>
<dbReference type="PANTHER" id="PTHR42812">
    <property type="entry name" value="BETA-XYLOSIDASE"/>
    <property type="match status" value="1"/>
</dbReference>
<dbReference type="InterPro" id="IPR023296">
    <property type="entry name" value="Glyco_hydro_beta-prop_sf"/>
</dbReference>
<comment type="similarity">
    <text evidence="1 6">Belongs to the glycosyl hydrolase 43 family.</text>
</comment>
<evidence type="ECO:0000256" key="7">
    <source>
        <dbReference type="SAM" id="SignalP"/>
    </source>
</evidence>
<reference evidence="9" key="1">
    <citation type="submission" date="2021-07" db="EMBL/GenBank/DDBJ databases">
        <title>Elsinoe batatas strain:CRI-CJ2 Genome sequencing and assembly.</title>
        <authorList>
            <person name="Huang L."/>
        </authorList>
    </citation>
    <scope>NUCLEOTIDE SEQUENCE</scope>
    <source>
        <strain evidence="9">CRI-CJ2</strain>
    </source>
</reference>
<dbReference type="InterPro" id="IPR041542">
    <property type="entry name" value="GH43_C2"/>
</dbReference>
<keyword evidence="2 6" id="KW-0378">Hydrolase</keyword>
<dbReference type="GO" id="GO:0004553">
    <property type="term" value="F:hydrolase activity, hydrolyzing O-glycosyl compounds"/>
    <property type="evidence" value="ECO:0007669"/>
    <property type="project" value="InterPro"/>
</dbReference>
<dbReference type="GO" id="GO:0005975">
    <property type="term" value="P:carbohydrate metabolic process"/>
    <property type="evidence" value="ECO:0007669"/>
    <property type="project" value="InterPro"/>
</dbReference>
<gene>
    <name evidence="9" type="ORF">KVT40_005089</name>
</gene>
<sequence>MRMPSFLPCFLLTVSSTLAQLTTYNNPIIPGYRPDPSCTAVDGTFFCISSSFNNFPGLPIYASRDLINWRHVSNVIHKEEQVPEYSQIRGQQEGIYAPTLRYREGTFYVIVTFMGANDSPFNFIFTSTDPLDPESWGQPMKFRNNELGSFDPDIFWDDDGQAYVTVHVFDIVGNNQYPVNVSTGAYGSNYNLWNGTGGVWPEGPHVYKKDDWYYLLIAEGGTGSDHSATIARSRNLKGPYEAYVNNPILTNRGTNEYFQAVGHADLFQDLAGNWWGVALSVRTPRVRNATPMGRETVLYPVTWAEGEWPVCTPVRGTMEGPLPPASRHVPASGPWVKDGDDYNFTSSTLPLHFTHFRLPPPDLYTIQDGSLTVAPSKSNLTGSATFNPNVDRIAFIGRRQTDTLFTYGVDLNFTPSVEGEEAGVTLFLTQTQHADLGVVYMDGKAQVRFRVTAVGADQATNDIAGYERIVDLPEGAGGKTIRLQIQAVSETTYEFGIGIEGAELDVVGTANAALVSGGEGSFIGSFVGVFATSNGGEGSTKATFGRWTYQGDGQGIDHGTIVPS</sequence>
<feature type="signal peptide" evidence="7">
    <location>
        <begin position="1"/>
        <end position="19"/>
    </location>
</feature>
<dbReference type="Pfam" id="PF17851">
    <property type="entry name" value="GH43_C2"/>
    <property type="match status" value="1"/>
</dbReference>
<evidence type="ECO:0000256" key="3">
    <source>
        <dbReference type="ARBA" id="ARBA00023295"/>
    </source>
</evidence>
<evidence type="ECO:0000256" key="4">
    <source>
        <dbReference type="PIRSR" id="PIRSR606710-1"/>
    </source>
</evidence>
<evidence type="ECO:0000256" key="6">
    <source>
        <dbReference type="RuleBase" id="RU361187"/>
    </source>
</evidence>
<dbReference type="Gene3D" id="2.115.10.20">
    <property type="entry name" value="Glycosyl hydrolase domain, family 43"/>
    <property type="match status" value="1"/>
</dbReference>
<evidence type="ECO:0000256" key="2">
    <source>
        <dbReference type="ARBA" id="ARBA00022801"/>
    </source>
</evidence>
<evidence type="ECO:0000259" key="8">
    <source>
        <dbReference type="Pfam" id="PF17851"/>
    </source>
</evidence>
<dbReference type="SUPFAM" id="SSF75005">
    <property type="entry name" value="Arabinanase/levansucrase/invertase"/>
    <property type="match status" value="1"/>
</dbReference>
<dbReference type="SUPFAM" id="SSF49899">
    <property type="entry name" value="Concanavalin A-like lectins/glucanases"/>
    <property type="match status" value="1"/>
</dbReference>
<dbReference type="InterPro" id="IPR051795">
    <property type="entry name" value="Glycosyl_Hydrlase_43"/>
</dbReference>
<dbReference type="InterPro" id="IPR013320">
    <property type="entry name" value="ConA-like_dom_sf"/>
</dbReference>
<dbReference type="EMBL" id="JAESVG020000005">
    <property type="protein sequence ID" value="KAG8627606.1"/>
    <property type="molecule type" value="Genomic_DNA"/>
</dbReference>
<evidence type="ECO:0000256" key="5">
    <source>
        <dbReference type="PIRSR" id="PIRSR606710-2"/>
    </source>
</evidence>
<accession>A0A8K0L4K8</accession>
<comment type="caution">
    <text evidence="9">The sequence shown here is derived from an EMBL/GenBank/DDBJ whole genome shotgun (WGS) entry which is preliminary data.</text>
</comment>
<keyword evidence="7" id="KW-0732">Signal</keyword>
<keyword evidence="10" id="KW-1185">Reference proteome</keyword>
<feature type="active site" description="Proton acceptor" evidence="4">
    <location>
        <position position="35"/>
    </location>
</feature>
<evidence type="ECO:0000313" key="9">
    <source>
        <dbReference type="EMBL" id="KAG8627606.1"/>
    </source>
</evidence>
<name>A0A8K0L4K8_9PEZI</name>
<dbReference type="Gene3D" id="2.60.120.200">
    <property type="match status" value="1"/>
</dbReference>
<dbReference type="PANTHER" id="PTHR42812:SF17">
    <property type="entry name" value="BETA-XYLOSIDASE C-TERMINAL CONCANAVALIN A-LIKE DOMAIN-CONTAINING PROTEIN-RELATED"/>
    <property type="match status" value="1"/>
</dbReference>
<evidence type="ECO:0000313" key="10">
    <source>
        <dbReference type="Proteomes" id="UP000809789"/>
    </source>
</evidence>
<feature type="active site" description="Proton donor" evidence="4">
    <location>
        <position position="202"/>
    </location>
</feature>
<dbReference type="AlphaFoldDB" id="A0A8K0L4K8"/>
<feature type="site" description="Important for catalytic activity, responsible for pKa modulation of the active site Glu and correct orientation of both the proton donor and substrate" evidence="5">
    <location>
        <position position="151"/>
    </location>
</feature>
<dbReference type="CDD" id="cd18833">
    <property type="entry name" value="GH43_PcXyl-like"/>
    <property type="match status" value="1"/>
</dbReference>
<keyword evidence="3 6" id="KW-0326">Glycosidase</keyword>
<feature type="domain" description="Beta-xylosidase C-terminal Concanavalin A-like" evidence="8">
    <location>
        <begin position="343"/>
        <end position="550"/>
    </location>
</feature>
<proteinExistence type="inferred from homology"/>